<feature type="transmembrane region" description="Helical" evidence="1">
    <location>
        <begin position="450"/>
        <end position="468"/>
    </location>
</feature>
<feature type="transmembrane region" description="Helical" evidence="1">
    <location>
        <begin position="309"/>
        <end position="332"/>
    </location>
</feature>
<feature type="transmembrane region" description="Helical" evidence="1">
    <location>
        <begin position="386"/>
        <end position="404"/>
    </location>
</feature>
<dbReference type="Proteomes" id="UP000269097">
    <property type="component" value="Chromosome"/>
</dbReference>
<name>A0A3G3JU55_9BACL</name>
<feature type="transmembrane region" description="Helical" evidence="1">
    <location>
        <begin position="12"/>
        <end position="31"/>
    </location>
</feature>
<organism evidence="2 3">
    <name type="scientific">Cohnella candidum</name>
    <dbReference type="NCBI Taxonomy" id="2674991"/>
    <lineage>
        <taxon>Bacteria</taxon>
        <taxon>Bacillati</taxon>
        <taxon>Bacillota</taxon>
        <taxon>Bacilli</taxon>
        <taxon>Bacillales</taxon>
        <taxon>Paenibacillaceae</taxon>
        <taxon>Cohnella</taxon>
    </lineage>
</organism>
<feature type="transmembrane region" description="Helical" evidence="1">
    <location>
        <begin position="213"/>
        <end position="234"/>
    </location>
</feature>
<dbReference type="KEGG" id="coh:EAV92_01520"/>
<feature type="transmembrane region" description="Helical" evidence="1">
    <location>
        <begin position="273"/>
        <end position="289"/>
    </location>
</feature>
<keyword evidence="3" id="KW-1185">Reference proteome</keyword>
<keyword evidence="1" id="KW-1133">Transmembrane helix</keyword>
<feature type="transmembrane region" description="Helical" evidence="1">
    <location>
        <begin position="344"/>
        <end position="366"/>
    </location>
</feature>
<keyword evidence="1" id="KW-0472">Membrane</keyword>
<protein>
    <recommendedName>
        <fullName evidence="4">Glycosyltransferase RgtA/B/C/D-like domain-containing protein</fullName>
    </recommendedName>
</protein>
<sequence>MYGHFGNQVFHWIHYGFAFFCLYIGIPRLVFDLPSDRKVERTFAFAIRAVMWMIVLAYILIITKLFEMLALLAILLVFSLRKSLFSPDNTRRGDSVFAIGKFFYNWADGQASLKTSGMRRLLAFRDKLINFKVSFSIKALEYGLLTVVLVISGYIRLYDVVRNPSPAMSDAYVTMAWMKYADERLLFVDGIYPQGYYYVLDYLHKFAAIDSLYVLRFTGPVTNILIVFCLYFIVSRLSANRLAGIAAAAMLGLFGDLLGGGWDRQAASLSQEFGFLIVLPTLFFFYRWMVEKKEADFRTGVVGAAAVGLVHAIGFGFLWLGGGALAVAELFLRPKPGMKRFLKWFFAGTISGVIAILPAVIGLVVGKHFHANSLNFTFEESLVVRPPIRIIDWIALFSAALLLVSSLRGSFEKRFADLFISVFGFGIFILYEFVGWITQKDMISARSPDLWAIMIPLLCGMAIARMLGWIGSFRYNQFCFAGIFSLVLIAGTIVHPPKPIFPDKLESDEGLNQYLRIDQSFTPKSWTIVYSFREGNNMVRGSGYYMYVGPKIGDFDAPTYFLGVYDPTKPGLTRYGEKKVDTRIGQDVFIFYEKHVYKNEALLQLKTEVGKAKEYKTRETDMVELKKWLELYERSNGKIEVYYDGPTLTVYHIHIIEKSKPVNE</sequence>
<gene>
    <name evidence="2" type="ORF">EAV92_01520</name>
</gene>
<dbReference type="RefSeq" id="WP_123039445.1">
    <property type="nucleotide sequence ID" value="NZ_CP033433.1"/>
</dbReference>
<keyword evidence="1" id="KW-0812">Transmembrane</keyword>
<evidence type="ECO:0000313" key="3">
    <source>
        <dbReference type="Proteomes" id="UP000269097"/>
    </source>
</evidence>
<dbReference type="AlphaFoldDB" id="A0A3G3JU55"/>
<evidence type="ECO:0000313" key="2">
    <source>
        <dbReference type="EMBL" id="AYQ71381.1"/>
    </source>
</evidence>
<evidence type="ECO:0008006" key="4">
    <source>
        <dbReference type="Google" id="ProtNLM"/>
    </source>
</evidence>
<accession>A0A3G3JU55</accession>
<feature type="transmembrane region" description="Helical" evidence="1">
    <location>
        <begin position="416"/>
        <end position="438"/>
    </location>
</feature>
<proteinExistence type="predicted"/>
<feature type="transmembrane region" description="Helical" evidence="1">
    <location>
        <begin position="240"/>
        <end position="261"/>
    </location>
</feature>
<evidence type="ECO:0000256" key="1">
    <source>
        <dbReference type="SAM" id="Phobius"/>
    </source>
</evidence>
<feature type="transmembrane region" description="Helical" evidence="1">
    <location>
        <begin position="475"/>
        <end position="494"/>
    </location>
</feature>
<reference evidence="2 3" key="1">
    <citation type="submission" date="2018-10" db="EMBL/GenBank/DDBJ databases">
        <title>Genome Sequence of Cohnella sp.</title>
        <authorList>
            <person name="Srinivasan S."/>
            <person name="Kim M.K."/>
        </authorList>
    </citation>
    <scope>NUCLEOTIDE SEQUENCE [LARGE SCALE GENOMIC DNA]</scope>
    <source>
        <strain evidence="2 3">18JY8-7</strain>
    </source>
</reference>
<dbReference type="EMBL" id="CP033433">
    <property type="protein sequence ID" value="AYQ71381.1"/>
    <property type="molecule type" value="Genomic_DNA"/>
</dbReference>